<dbReference type="OrthoDB" id="3216820at2"/>
<keyword evidence="1" id="KW-0489">Methyltransferase</keyword>
<accession>A0A365H5B0</accession>
<dbReference type="GO" id="GO:0032259">
    <property type="term" value="P:methylation"/>
    <property type="evidence" value="ECO:0007669"/>
    <property type="project" value="UniProtKB-KW"/>
</dbReference>
<dbReference type="SUPFAM" id="SSF53335">
    <property type="entry name" value="S-adenosyl-L-methionine-dependent methyltransferases"/>
    <property type="match status" value="1"/>
</dbReference>
<comment type="caution">
    <text evidence="1">The sequence shown here is derived from an EMBL/GenBank/DDBJ whole genome shotgun (WGS) entry which is preliminary data.</text>
</comment>
<reference evidence="1 2" key="1">
    <citation type="submission" date="2018-06" db="EMBL/GenBank/DDBJ databases">
        <title>Actinomadura craniellae sp. nov. isolated from marine sponge Craniella sp.</title>
        <authorList>
            <person name="Li L."/>
            <person name="Xu Q.H."/>
            <person name="Lin H.W."/>
            <person name="Lu Y.H."/>
        </authorList>
    </citation>
    <scope>NUCLEOTIDE SEQUENCE [LARGE SCALE GENOMIC DNA]</scope>
    <source>
        <strain evidence="1 2">LHW63021</strain>
    </source>
</reference>
<keyword evidence="2" id="KW-1185">Reference proteome</keyword>
<evidence type="ECO:0000313" key="2">
    <source>
        <dbReference type="Proteomes" id="UP000251891"/>
    </source>
</evidence>
<name>A0A365H5B0_9ACTN</name>
<dbReference type="AlphaFoldDB" id="A0A365H5B0"/>
<sequence>MTEQDPLNPQIPHSARIWNYWLGGKDNYPADRMAGEAVKELIPDIDVSAQADRAFLARAVRHVLGAGVNQFLDIGTGLPSADNTHEVAQAVDPASRVVYVDNDPLVLTHARALLTGIKGSTAYIDADARDPETILRVAAETLDLGRPVAVMMLGILNHVLDDAEALSIVERTMAGVPSGSFLAISHPTAEVHGDAMHASMAQVMEQGGTPIKARNPAEMTALFAGLDLVEPGVVSCSRWHPEATPWGPPKEVAHFCGLARKP</sequence>
<organism evidence="1 2">
    <name type="scientific">Actinomadura craniellae</name>
    <dbReference type="NCBI Taxonomy" id="2231787"/>
    <lineage>
        <taxon>Bacteria</taxon>
        <taxon>Bacillati</taxon>
        <taxon>Actinomycetota</taxon>
        <taxon>Actinomycetes</taxon>
        <taxon>Streptosporangiales</taxon>
        <taxon>Thermomonosporaceae</taxon>
        <taxon>Actinomadura</taxon>
    </lineage>
</organism>
<dbReference type="Proteomes" id="UP000251891">
    <property type="component" value="Unassembled WGS sequence"/>
</dbReference>
<dbReference type="EMBL" id="QLYX01000006">
    <property type="protein sequence ID" value="RAY14239.1"/>
    <property type="molecule type" value="Genomic_DNA"/>
</dbReference>
<protein>
    <submittedName>
        <fullName evidence="1">SAM-dependent methyltransferase</fullName>
    </submittedName>
</protein>
<dbReference type="InterPro" id="IPR029063">
    <property type="entry name" value="SAM-dependent_MTases_sf"/>
</dbReference>
<dbReference type="Pfam" id="PF04672">
    <property type="entry name" value="Methyltransf_19"/>
    <property type="match status" value="1"/>
</dbReference>
<proteinExistence type="predicted"/>
<dbReference type="PIRSF" id="PIRSF017393">
    <property type="entry name" value="MTase_SAV2177"/>
    <property type="match status" value="1"/>
</dbReference>
<keyword evidence="1" id="KW-0808">Transferase</keyword>
<dbReference type="Gene3D" id="3.40.50.150">
    <property type="entry name" value="Vaccinia Virus protein VP39"/>
    <property type="match status" value="1"/>
</dbReference>
<dbReference type="RefSeq" id="WP_111867718.1">
    <property type="nucleotide sequence ID" value="NZ_QLYX01000006.1"/>
</dbReference>
<gene>
    <name evidence="1" type="ORF">DPM19_14765</name>
</gene>
<evidence type="ECO:0000313" key="1">
    <source>
        <dbReference type="EMBL" id="RAY14239.1"/>
    </source>
</evidence>
<dbReference type="GO" id="GO:0008168">
    <property type="term" value="F:methyltransferase activity"/>
    <property type="evidence" value="ECO:0007669"/>
    <property type="project" value="UniProtKB-KW"/>
</dbReference>
<dbReference type="InterPro" id="IPR006764">
    <property type="entry name" value="SAM_dep_MeTrfase_SAV2177_type"/>
</dbReference>